<dbReference type="PANTHER" id="PTHR10125:SF8">
    <property type="entry name" value="P2X PURINOCEPTOR 3"/>
    <property type="match status" value="1"/>
</dbReference>
<feature type="disulfide bond" evidence="20">
    <location>
        <begin position="212"/>
        <end position="222"/>
    </location>
</feature>
<dbReference type="PROSITE" id="PS01212">
    <property type="entry name" value="P2X_RECEPTOR"/>
    <property type="match status" value="1"/>
</dbReference>
<dbReference type="GO" id="GO:0004931">
    <property type="term" value="F:extracellularly ATP-gated monoatomic cation channel activity"/>
    <property type="evidence" value="ECO:0007669"/>
    <property type="project" value="UniProtKB-UniRule"/>
</dbReference>
<evidence type="ECO:0000256" key="2">
    <source>
        <dbReference type="ARBA" id="ARBA00009848"/>
    </source>
</evidence>
<dbReference type="Proteomes" id="UP000261540">
    <property type="component" value="Unplaced"/>
</dbReference>
<dbReference type="GO" id="GO:0098794">
    <property type="term" value="C:postsynapse"/>
    <property type="evidence" value="ECO:0007669"/>
    <property type="project" value="GOC"/>
</dbReference>
<dbReference type="FunFam" id="1.10.287.940:FF:000010">
    <property type="entry name" value="P2X receptor E"/>
    <property type="match status" value="1"/>
</dbReference>
<evidence type="ECO:0000256" key="4">
    <source>
        <dbReference type="ARBA" id="ARBA00022475"/>
    </source>
</evidence>
<organism evidence="23 24">
    <name type="scientific">Paramormyrops kingsleyae</name>
    <dbReference type="NCBI Taxonomy" id="1676925"/>
    <lineage>
        <taxon>Eukaryota</taxon>
        <taxon>Metazoa</taxon>
        <taxon>Chordata</taxon>
        <taxon>Craniata</taxon>
        <taxon>Vertebrata</taxon>
        <taxon>Euteleostomi</taxon>
        <taxon>Actinopterygii</taxon>
        <taxon>Neopterygii</taxon>
        <taxon>Teleostei</taxon>
        <taxon>Osteoglossocephala</taxon>
        <taxon>Osteoglossomorpha</taxon>
        <taxon>Osteoglossiformes</taxon>
        <taxon>Mormyridae</taxon>
        <taxon>Paramormyrops</taxon>
    </lineage>
</organism>
<dbReference type="InterPro" id="IPR059116">
    <property type="entry name" value="P2X_receptor"/>
</dbReference>
<dbReference type="FunFam" id="2.60.490.10:FF:000001">
    <property type="entry name" value="P2X purinoceptor"/>
    <property type="match status" value="1"/>
</dbReference>
<dbReference type="Gene3D" id="1.10.287.940">
    <property type="entry name" value="atp-gated p2x4 ion channel"/>
    <property type="match status" value="1"/>
</dbReference>
<dbReference type="PIRSF" id="PIRSF005713">
    <property type="entry name" value="P2X_purinoceptor"/>
    <property type="match status" value="1"/>
</dbReference>
<keyword evidence="10 18" id="KW-0472">Membrane</keyword>
<evidence type="ECO:0000256" key="15">
    <source>
        <dbReference type="ARBA" id="ARBA00023303"/>
    </source>
</evidence>
<feature type="binding site" evidence="19">
    <location>
        <position position="308"/>
    </location>
    <ligand>
        <name>ATP</name>
        <dbReference type="ChEBI" id="CHEBI:30616"/>
        <note>ligand shared between two neighboring subunits of the homotrimer</note>
    </ligand>
</feature>
<evidence type="ECO:0000256" key="10">
    <source>
        <dbReference type="ARBA" id="ARBA00023136"/>
    </source>
</evidence>
<dbReference type="GO" id="GO:0005886">
    <property type="term" value="C:plasma membrane"/>
    <property type="evidence" value="ECO:0007669"/>
    <property type="project" value="UniProtKB-SubCell"/>
</dbReference>
<dbReference type="Ensembl" id="ENSPKIT00000004906.1">
    <property type="protein sequence ID" value="ENSPKIP00000024203.1"/>
    <property type="gene ID" value="ENSPKIG00000007547.1"/>
</dbReference>
<dbReference type="PANTHER" id="PTHR10125">
    <property type="entry name" value="P2X PURINOCEPTOR"/>
    <property type="match status" value="1"/>
</dbReference>
<evidence type="ECO:0000256" key="16">
    <source>
        <dbReference type="ARBA" id="ARBA00036239"/>
    </source>
</evidence>
<dbReference type="GO" id="GO:0070588">
    <property type="term" value="P:calcium ion transmembrane transport"/>
    <property type="evidence" value="ECO:0007669"/>
    <property type="project" value="TreeGrafter"/>
</dbReference>
<feature type="disulfide bond" evidence="20">
    <location>
        <begin position="256"/>
        <end position="265"/>
    </location>
</feature>
<comment type="catalytic activity">
    <reaction evidence="17">
        <text>Ca(2+)(in) = Ca(2+)(out)</text>
        <dbReference type="Rhea" id="RHEA:29671"/>
        <dbReference type="ChEBI" id="CHEBI:29108"/>
    </reaction>
</comment>
<evidence type="ECO:0000313" key="23">
    <source>
        <dbReference type="Ensembl" id="ENSPKIP00000024203.1"/>
    </source>
</evidence>
<feature type="disulfide bond" evidence="20">
    <location>
        <begin position="124"/>
        <end position="146"/>
    </location>
</feature>
<dbReference type="PRINTS" id="PR01307">
    <property type="entry name" value="P2XRECEPTOR"/>
</dbReference>
<keyword evidence="7 19" id="KW-0067">ATP-binding</keyword>
<evidence type="ECO:0000256" key="6">
    <source>
        <dbReference type="ARBA" id="ARBA00022741"/>
    </source>
</evidence>
<dbReference type="InterPro" id="IPR001429">
    <property type="entry name" value="P2X_purnocptor"/>
</dbReference>
<evidence type="ECO:0000256" key="5">
    <source>
        <dbReference type="ARBA" id="ARBA00022692"/>
    </source>
</evidence>
<evidence type="ECO:0000256" key="14">
    <source>
        <dbReference type="ARBA" id="ARBA00023286"/>
    </source>
</evidence>
<evidence type="ECO:0000256" key="11">
    <source>
        <dbReference type="ARBA" id="ARBA00023157"/>
    </source>
</evidence>
<dbReference type="NCBIfam" id="TIGR00863">
    <property type="entry name" value="P2X"/>
    <property type="match status" value="1"/>
</dbReference>
<proteinExistence type="inferred from homology"/>
<comment type="function">
    <text evidence="22">Receptor for ATP that acts as a ligand-gated ion channel.</text>
</comment>
<comment type="subcellular location">
    <subcellularLocation>
        <location evidence="1">Cell membrane</location>
        <topology evidence="1">Multi-pass membrane protein</topology>
    </subcellularLocation>
    <subcellularLocation>
        <location evidence="22">Membrane</location>
        <topology evidence="22">Multi-pass membrane protein</topology>
    </subcellularLocation>
</comment>
<dbReference type="GO" id="GO:0001614">
    <property type="term" value="F:purinergic nucleotide receptor activity"/>
    <property type="evidence" value="ECO:0007669"/>
    <property type="project" value="UniProtKB-UniRule"/>
</dbReference>
<comment type="subunit">
    <text evidence="18">Homotrimer. Forms heterotrimer with P2RX2. Heterotrimeric P2RX2/3 has a ligand dose-response profile that is distinct from either homotrimeric P2RX2 or P2RX3.</text>
</comment>
<keyword evidence="5 22" id="KW-0812">Transmembrane</keyword>
<evidence type="ECO:0000256" key="8">
    <source>
        <dbReference type="ARBA" id="ARBA00022989"/>
    </source>
</evidence>
<name>A0A3B3S101_9TELE</name>
<dbReference type="PRINTS" id="PR01310">
    <property type="entry name" value="P2X3RECEPTOR"/>
</dbReference>
<reference evidence="23" key="1">
    <citation type="submission" date="2025-08" db="UniProtKB">
        <authorList>
            <consortium name="Ensembl"/>
        </authorList>
    </citation>
    <scope>IDENTIFICATION</scope>
</reference>
<feature type="binding site" evidence="19">
    <location>
        <position position="181"/>
    </location>
    <ligand>
        <name>ATP</name>
        <dbReference type="ChEBI" id="CHEBI:30616"/>
        <note>ligand shared between two neighboring subunits of the homotrimer</note>
    </ligand>
</feature>
<evidence type="ECO:0000256" key="3">
    <source>
        <dbReference type="ARBA" id="ARBA00022448"/>
    </source>
</evidence>
<evidence type="ECO:0000256" key="12">
    <source>
        <dbReference type="ARBA" id="ARBA00023170"/>
    </source>
</evidence>
<dbReference type="InterPro" id="IPR027309">
    <property type="entry name" value="P2X_extracellular_dom_sf"/>
</dbReference>
<feature type="disulfide bond" evidence="20">
    <location>
        <begin position="117"/>
        <end position="162"/>
    </location>
</feature>
<dbReference type="GO" id="GO:0005524">
    <property type="term" value="F:ATP binding"/>
    <property type="evidence" value="ECO:0007669"/>
    <property type="project" value="UniProtKB-UniRule"/>
</dbReference>
<evidence type="ECO:0000256" key="13">
    <source>
        <dbReference type="ARBA" id="ARBA00023180"/>
    </source>
</evidence>
<keyword evidence="24" id="KW-1185">Reference proteome</keyword>
<keyword evidence="14 18" id="KW-1071">Ligand-gated ion channel</keyword>
<keyword evidence="11 20" id="KW-1015">Disulfide bond</keyword>
<keyword evidence="13" id="KW-0325">Glycoprotein</keyword>
<evidence type="ECO:0000256" key="21">
    <source>
        <dbReference type="PIRSR" id="PIRSR005713-3"/>
    </source>
</evidence>
<dbReference type="AlphaFoldDB" id="A0A3B3S101"/>
<feature type="glycosylation site" description="N-linked (GlcNAc...) asparagine" evidence="21">
    <location>
        <position position="179"/>
    </location>
</feature>
<keyword evidence="6 19" id="KW-0547">Nucleotide-binding</keyword>
<evidence type="ECO:0000256" key="1">
    <source>
        <dbReference type="ARBA" id="ARBA00004651"/>
    </source>
</evidence>
<dbReference type="InterPro" id="IPR053792">
    <property type="entry name" value="P2X_RECEPTOR_CS"/>
</dbReference>
<dbReference type="STRING" id="1676925.ENSPKIP00000024203"/>
<gene>
    <name evidence="23" type="primary">P2RX3</name>
</gene>
<dbReference type="InterPro" id="IPR003046">
    <property type="entry name" value="P2X3_purnocptor"/>
</dbReference>
<comment type="function">
    <text evidence="18">Extracellular ATP-activated non-selective cation channel. Plays particularly important role in sensory neurons where its activation is critical for gustatory, nociceptive responses, visceral reflexes and sensory hypersensitization.</text>
</comment>
<sequence>MTSSIHRCRMLGCASKFFTYETTKSVVVKSWTLGIINRTVQLLIIVYFVGWVFLHEKAYQLQDTAIESSVTTKVKGGGIYDDKVMDITDLMSPPEGTSVFCITTRLITTKRQFRGSCPYTKYSCNKTEDCMKYMSRSDNGIITGRCVECNSSSLCCEVRGWCPTEVSATDTRPIMEVENFTIFIKNSIRFPTFDFSKGNFLTNITEKYIQKCNFDMQDNIYCPIFKVRDVLHYANQNFSAIAQEGGVIGIKIGWLCDLDWSEEHCNPTYTFNRLDALSQRNNVSKGYNFRYAKYYTNENGTEYRSLFKVYAIRFDVLVHGQAGKFNLIPAIINFVAAFTSVGLGTVLCDIILLHFLKGSDQYKAKKFEQVTAITNTSCISKTNDGYQGSCQLLSVKQKKQEIH</sequence>
<dbReference type="GeneTree" id="ENSGT01020000230351"/>
<dbReference type="OrthoDB" id="494673at2759"/>
<dbReference type="Gene3D" id="2.60.490.10">
    <property type="entry name" value="atp-gated p2x4 ion channel domain"/>
    <property type="match status" value="1"/>
</dbReference>
<keyword evidence="15 22" id="KW-0407">Ion channel</keyword>
<dbReference type="GO" id="GO:0033198">
    <property type="term" value="P:response to ATP"/>
    <property type="evidence" value="ECO:0007669"/>
    <property type="project" value="InterPro"/>
</dbReference>
<protein>
    <recommendedName>
        <fullName evidence="18 22">P2X purinoceptor</fullName>
    </recommendedName>
    <alternativeName>
        <fullName evidence="18">P2X purinoceptor 3</fullName>
    </alternativeName>
</protein>
<feature type="binding site" evidence="19">
    <location>
        <begin position="288"/>
        <end position="290"/>
    </location>
    <ligand>
        <name>ATP</name>
        <dbReference type="ChEBI" id="CHEBI:30616"/>
        <note>ligand shared between two neighboring subunits of the homotrimer</note>
    </ligand>
</feature>
<comment type="catalytic activity">
    <reaction evidence="16">
        <text>Na(+)(in) = Na(+)(out)</text>
        <dbReference type="Rhea" id="RHEA:34963"/>
        <dbReference type="ChEBI" id="CHEBI:29101"/>
    </reaction>
</comment>
<comment type="similarity">
    <text evidence="2 18 22">Belongs to the P2X receptor family.</text>
</comment>
<keyword evidence="3 18" id="KW-0813">Transport</keyword>
<evidence type="ECO:0000256" key="18">
    <source>
        <dbReference type="PIRNR" id="PIRNR005713"/>
    </source>
</evidence>
<keyword evidence="12 22" id="KW-0675">Receptor</keyword>
<feature type="transmembrane region" description="Helical" evidence="22">
    <location>
        <begin position="35"/>
        <end position="54"/>
    </location>
</feature>
<evidence type="ECO:0000256" key="22">
    <source>
        <dbReference type="RuleBase" id="RU000681"/>
    </source>
</evidence>
<dbReference type="Pfam" id="PF00864">
    <property type="entry name" value="P2X_receptor"/>
    <property type="match status" value="1"/>
</dbReference>
<feature type="transmembrane region" description="Helical" evidence="22">
    <location>
        <begin position="331"/>
        <end position="356"/>
    </location>
</feature>
<evidence type="ECO:0000256" key="20">
    <source>
        <dbReference type="PIRSR" id="PIRSR005713-2"/>
    </source>
</evidence>
<keyword evidence="8 22" id="KW-1133">Transmembrane helix</keyword>
<feature type="disulfide bond" evidence="20">
    <location>
        <begin position="130"/>
        <end position="156"/>
    </location>
</feature>
<keyword evidence="4" id="KW-1003">Cell membrane</keyword>
<evidence type="ECO:0000256" key="9">
    <source>
        <dbReference type="ARBA" id="ARBA00023065"/>
    </source>
</evidence>
<evidence type="ECO:0000256" key="7">
    <source>
        <dbReference type="ARBA" id="ARBA00022840"/>
    </source>
</evidence>
<evidence type="ECO:0000313" key="24">
    <source>
        <dbReference type="Proteomes" id="UP000261540"/>
    </source>
</evidence>
<accession>A0A3B3S101</accession>
<feature type="binding site" evidence="19">
    <location>
        <begin position="73"/>
        <end position="75"/>
    </location>
    <ligand>
        <name>ATP</name>
        <dbReference type="ChEBI" id="CHEBI:30616"/>
        <note>ligand shared between two neighboring subunits of the homotrimer</note>
    </ligand>
</feature>
<evidence type="ECO:0000256" key="17">
    <source>
        <dbReference type="ARBA" id="ARBA00036634"/>
    </source>
</evidence>
<reference evidence="23" key="2">
    <citation type="submission" date="2025-09" db="UniProtKB">
        <authorList>
            <consortium name="Ensembl"/>
        </authorList>
    </citation>
    <scope>IDENTIFICATION</scope>
</reference>
<evidence type="ECO:0000256" key="19">
    <source>
        <dbReference type="PIRSR" id="PIRSR005713-1"/>
    </source>
</evidence>
<keyword evidence="9 18" id="KW-0406">Ion transport</keyword>